<sequence>MRKMPARLSMVALILGTGLVTACSSDGTRGDLQNKDSALSFATTQVTGLREGLPNSVTTNSAINGVDDVQTLKEIEAIEQLKARYCRLLDTKQWEAWREVFTDDFVSDTSEAAGKVIEGADEFVAFVRQQLGKPSQTTSHQVHMPEIELTSATTAKGIWALEDWVDFTPVLGLHGHGHYHETYVKINGRWRIKYSKLTRIRQELITPAVSLPLPDLKKALEGRDEGLMDPLGRSAPPY</sequence>
<dbReference type="RefSeq" id="WP_394846329.1">
    <property type="nucleotide sequence ID" value="NZ_CP089982.1"/>
</dbReference>
<keyword evidence="1" id="KW-0732">Signal</keyword>
<organism evidence="3 4">
    <name type="scientific">Pendulispora brunnea</name>
    <dbReference type="NCBI Taxonomy" id="2905690"/>
    <lineage>
        <taxon>Bacteria</taxon>
        <taxon>Pseudomonadati</taxon>
        <taxon>Myxococcota</taxon>
        <taxon>Myxococcia</taxon>
        <taxon>Myxococcales</taxon>
        <taxon>Sorangiineae</taxon>
        <taxon>Pendulisporaceae</taxon>
        <taxon>Pendulispora</taxon>
    </lineage>
</organism>
<evidence type="ECO:0000313" key="3">
    <source>
        <dbReference type="EMBL" id="WXA95721.1"/>
    </source>
</evidence>
<name>A0ABZ2KH62_9BACT</name>
<evidence type="ECO:0000256" key="1">
    <source>
        <dbReference type="SAM" id="SignalP"/>
    </source>
</evidence>
<feature type="chain" id="PRO_5045742165" evidence="1">
    <location>
        <begin position="23"/>
        <end position="238"/>
    </location>
</feature>
<accession>A0ABZ2KH62</accession>
<dbReference type="PROSITE" id="PS51257">
    <property type="entry name" value="PROKAR_LIPOPROTEIN"/>
    <property type="match status" value="1"/>
</dbReference>
<reference evidence="3 4" key="1">
    <citation type="submission" date="2021-12" db="EMBL/GenBank/DDBJ databases">
        <title>Discovery of the Pendulisporaceae a myxobacterial family with distinct sporulation behavior and unique specialized metabolism.</title>
        <authorList>
            <person name="Garcia R."/>
            <person name="Popoff A."/>
            <person name="Bader C.D."/>
            <person name="Loehr J."/>
            <person name="Walesch S."/>
            <person name="Walt C."/>
            <person name="Boldt J."/>
            <person name="Bunk B."/>
            <person name="Haeckl F.J.F.P.J."/>
            <person name="Gunesch A.P."/>
            <person name="Birkelbach J."/>
            <person name="Nuebel U."/>
            <person name="Pietschmann T."/>
            <person name="Bach T."/>
            <person name="Mueller R."/>
        </authorList>
    </citation>
    <scope>NUCLEOTIDE SEQUENCE [LARGE SCALE GENOMIC DNA]</scope>
    <source>
        <strain evidence="3 4">MSr12523</strain>
    </source>
</reference>
<proteinExistence type="predicted"/>
<feature type="domain" description="SnoaL-like" evidence="2">
    <location>
        <begin position="70"/>
        <end position="194"/>
    </location>
</feature>
<dbReference type="Gene3D" id="3.10.450.50">
    <property type="match status" value="1"/>
</dbReference>
<gene>
    <name evidence="3" type="ORF">LZC95_02555</name>
</gene>
<dbReference type="SUPFAM" id="SSF54427">
    <property type="entry name" value="NTF2-like"/>
    <property type="match status" value="1"/>
</dbReference>
<dbReference type="Proteomes" id="UP001379533">
    <property type="component" value="Chromosome"/>
</dbReference>
<dbReference type="Pfam" id="PF13577">
    <property type="entry name" value="SnoaL_4"/>
    <property type="match status" value="1"/>
</dbReference>
<feature type="signal peptide" evidence="1">
    <location>
        <begin position="1"/>
        <end position="22"/>
    </location>
</feature>
<dbReference type="EMBL" id="CP089982">
    <property type="protein sequence ID" value="WXA95721.1"/>
    <property type="molecule type" value="Genomic_DNA"/>
</dbReference>
<evidence type="ECO:0000259" key="2">
    <source>
        <dbReference type="Pfam" id="PF13577"/>
    </source>
</evidence>
<protein>
    <submittedName>
        <fullName evidence="3">Nuclear transport factor 2 family protein</fullName>
    </submittedName>
</protein>
<evidence type="ECO:0000313" key="4">
    <source>
        <dbReference type="Proteomes" id="UP001379533"/>
    </source>
</evidence>
<dbReference type="InterPro" id="IPR032710">
    <property type="entry name" value="NTF2-like_dom_sf"/>
</dbReference>
<keyword evidence="4" id="KW-1185">Reference proteome</keyword>
<dbReference type="InterPro" id="IPR037401">
    <property type="entry name" value="SnoaL-like"/>
</dbReference>